<keyword evidence="1" id="KW-0193">Cuticle</keyword>
<dbReference type="Proteomes" id="UP001162162">
    <property type="component" value="Unassembled WGS sequence"/>
</dbReference>
<sequence>MYPVKVFLFSVCLVLVSAEEPTVTEPTTTEAVTAEFVTIVSQENTILPSGDFRWGFVAGNGIKVQQEGNTKALNETADEETFQGSYEYVGDDQKVYKVSYVADERGYRPEGAHIPTIPPLIQRALRYLATVSPSNSTNYYRHSEHQQVKYSSHYEDCIQDAAAGWSDQEEEDST</sequence>
<gene>
    <name evidence="3" type="ORF">NQ318_008287</name>
</gene>
<reference evidence="3" key="1">
    <citation type="journal article" date="2023" name="Insect Mol. Biol.">
        <title>Genome sequencing provides insights into the evolution of gene families encoding plant cell wall-degrading enzymes in longhorned beetles.</title>
        <authorList>
            <person name="Shin N.R."/>
            <person name="Okamura Y."/>
            <person name="Kirsch R."/>
            <person name="Pauchet Y."/>
        </authorList>
    </citation>
    <scope>NUCLEOTIDE SEQUENCE</scope>
    <source>
        <strain evidence="3">AMC_N1</strain>
    </source>
</reference>
<proteinExistence type="predicted"/>
<dbReference type="InterPro" id="IPR050468">
    <property type="entry name" value="Cuticle_Struct_Prot"/>
</dbReference>
<dbReference type="AlphaFoldDB" id="A0AAV8XFJ2"/>
<dbReference type="PANTHER" id="PTHR10380">
    <property type="entry name" value="CUTICLE PROTEIN"/>
    <property type="match status" value="1"/>
</dbReference>
<dbReference type="GO" id="GO:0062129">
    <property type="term" value="C:chitin-based extracellular matrix"/>
    <property type="evidence" value="ECO:0007669"/>
    <property type="project" value="TreeGrafter"/>
</dbReference>
<feature type="signal peptide" evidence="2">
    <location>
        <begin position="1"/>
        <end position="18"/>
    </location>
</feature>
<name>A0AAV8XFJ2_9CUCU</name>
<evidence type="ECO:0000313" key="3">
    <source>
        <dbReference type="EMBL" id="KAJ8937325.1"/>
    </source>
</evidence>
<dbReference type="InterPro" id="IPR000618">
    <property type="entry name" value="Insect_cuticle"/>
</dbReference>
<evidence type="ECO:0000256" key="2">
    <source>
        <dbReference type="SAM" id="SignalP"/>
    </source>
</evidence>
<accession>A0AAV8XFJ2</accession>
<protein>
    <submittedName>
        <fullName evidence="3">Uncharacterized protein</fullName>
    </submittedName>
</protein>
<dbReference type="PROSITE" id="PS51155">
    <property type="entry name" value="CHIT_BIND_RR_2"/>
    <property type="match status" value="1"/>
</dbReference>
<dbReference type="PANTHER" id="PTHR10380:SF229">
    <property type="entry name" value="CUTICULAR PROTEIN 49AF, ISOFORM A"/>
    <property type="match status" value="1"/>
</dbReference>
<evidence type="ECO:0000313" key="4">
    <source>
        <dbReference type="Proteomes" id="UP001162162"/>
    </source>
</evidence>
<feature type="chain" id="PRO_5043821371" evidence="2">
    <location>
        <begin position="19"/>
        <end position="174"/>
    </location>
</feature>
<comment type="caution">
    <text evidence="3">The sequence shown here is derived from an EMBL/GenBank/DDBJ whole genome shotgun (WGS) entry which is preliminary data.</text>
</comment>
<keyword evidence="2" id="KW-0732">Signal</keyword>
<keyword evidence="4" id="KW-1185">Reference proteome</keyword>
<dbReference type="EMBL" id="JAPWTK010000663">
    <property type="protein sequence ID" value="KAJ8937325.1"/>
    <property type="molecule type" value="Genomic_DNA"/>
</dbReference>
<organism evidence="3 4">
    <name type="scientific">Aromia moschata</name>
    <dbReference type="NCBI Taxonomy" id="1265417"/>
    <lineage>
        <taxon>Eukaryota</taxon>
        <taxon>Metazoa</taxon>
        <taxon>Ecdysozoa</taxon>
        <taxon>Arthropoda</taxon>
        <taxon>Hexapoda</taxon>
        <taxon>Insecta</taxon>
        <taxon>Pterygota</taxon>
        <taxon>Neoptera</taxon>
        <taxon>Endopterygota</taxon>
        <taxon>Coleoptera</taxon>
        <taxon>Polyphaga</taxon>
        <taxon>Cucujiformia</taxon>
        <taxon>Chrysomeloidea</taxon>
        <taxon>Cerambycidae</taxon>
        <taxon>Cerambycinae</taxon>
        <taxon>Callichromatini</taxon>
        <taxon>Aromia</taxon>
    </lineage>
</organism>
<dbReference type="Pfam" id="PF00379">
    <property type="entry name" value="Chitin_bind_4"/>
    <property type="match status" value="1"/>
</dbReference>
<evidence type="ECO:0000256" key="1">
    <source>
        <dbReference type="PROSITE-ProRule" id="PRU00497"/>
    </source>
</evidence>
<dbReference type="GO" id="GO:0008010">
    <property type="term" value="F:structural constituent of chitin-based larval cuticle"/>
    <property type="evidence" value="ECO:0007669"/>
    <property type="project" value="TreeGrafter"/>
</dbReference>